<name>A0A1X2J319_9FUNG</name>
<proteinExistence type="predicted"/>
<dbReference type="EMBL" id="MCGE01000001">
    <property type="protein sequence ID" value="ORZ25624.1"/>
    <property type="molecule type" value="Genomic_DNA"/>
</dbReference>
<comment type="caution">
    <text evidence="1">The sequence shown here is derived from an EMBL/GenBank/DDBJ whole genome shotgun (WGS) entry which is preliminary data.</text>
</comment>
<feature type="non-terminal residue" evidence="1">
    <location>
        <position position="64"/>
    </location>
</feature>
<sequence>MMTPFSKLYHTSSFNMRNKAALSSFEMFADKKKPMWSSSVNPFTVKSFGTCCRVHSLSPLIELL</sequence>
<organism evidence="1 2">
    <name type="scientific">Absidia repens</name>
    <dbReference type="NCBI Taxonomy" id="90262"/>
    <lineage>
        <taxon>Eukaryota</taxon>
        <taxon>Fungi</taxon>
        <taxon>Fungi incertae sedis</taxon>
        <taxon>Mucoromycota</taxon>
        <taxon>Mucoromycotina</taxon>
        <taxon>Mucoromycetes</taxon>
        <taxon>Mucorales</taxon>
        <taxon>Cunninghamellaceae</taxon>
        <taxon>Absidia</taxon>
    </lineage>
</organism>
<evidence type="ECO:0000313" key="2">
    <source>
        <dbReference type="Proteomes" id="UP000193560"/>
    </source>
</evidence>
<gene>
    <name evidence="1" type="ORF">BCR42DRAFT_400568</name>
</gene>
<accession>A0A1X2J319</accession>
<protein>
    <submittedName>
        <fullName evidence="1">Uncharacterized protein</fullName>
    </submittedName>
</protein>
<keyword evidence="2" id="KW-1185">Reference proteome</keyword>
<dbReference type="AlphaFoldDB" id="A0A1X2J319"/>
<reference evidence="1 2" key="1">
    <citation type="submission" date="2016-07" db="EMBL/GenBank/DDBJ databases">
        <title>Pervasive Adenine N6-methylation of Active Genes in Fungi.</title>
        <authorList>
            <consortium name="DOE Joint Genome Institute"/>
            <person name="Mondo S.J."/>
            <person name="Dannebaum R.O."/>
            <person name="Kuo R.C."/>
            <person name="Labutti K."/>
            <person name="Haridas S."/>
            <person name="Kuo A."/>
            <person name="Salamov A."/>
            <person name="Ahrendt S.R."/>
            <person name="Lipzen A."/>
            <person name="Sullivan W."/>
            <person name="Andreopoulos W.B."/>
            <person name="Clum A."/>
            <person name="Lindquist E."/>
            <person name="Daum C."/>
            <person name="Ramamoorthy G.K."/>
            <person name="Gryganskyi A."/>
            <person name="Culley D."/>
            <person name="Magnuson J.K."/>
            <person name="James T.Y."/>
            <person name="O'Malley M.A."/>
            <person name="Stajich J.E."/>
            <person name="Spatafora J.W."/>
            <person name="Visel A."/>
            <person name="Grigoriev I.V."/>
        </authorList>
    </citation>
    <scope>NUCLEOTIDE SEQUENCE [LARGE SCALE GENOMIC DNA]</scope>
    <source>
        <strain evidence="1 2">NRRL 1336</strain>
    </source>
</reference>
<evidence type="ECO:0000313" key="1">
    <source>
        <dbReference type="EMBL" id="ORZ25624.1"/>
    </source>
</evidence>
<dbReference type="Proteomes" id="UP000193560">
    <property type="component" value="Unassembled WGS sequence"/>
</dbReference>